<dbReference type="AlphaFoldDB" id="A0A6N2APU0"/>
<evidence type="ECO:0000313" key="2">
    <source>
        <dbReference type="EMBL" id="TMW84406.1"/>
    </source>
</evidence>
<protein>
    <submittedName>
        <fullName evidence="2">Uncharacterized protein</fullName>
    </submittedName>
</protein>
<proteinExistence type="predicted"/>
<reference evidence="2" key="1">
    <citation type="submission" date="2019-05" db="EMBL/GenBank/DDBJ databases">
        <title>The de novo reference genome and transcriptome assemblies of the wild tomato species Solanum chilense.</title>
        <authorList>
            <person name="Stam R."/>
            <person name="Nosenko T."/>
            <person name="Hoerger A.C."/>
            <person name="Stephan W."/>
            <person name="Seidel M.A."/>
            <person name="Kuhn J.M.M."/>
            <person name="Haberer G."/>
            <person name="Tellier A."/>
        </authorList>
    </citation>
    <scope>NUCLEOTIDE SEQUENCE</scope>
    <source>
        <tissue evidence="2">Mature leaves</tissue>
    </source>
</reference>
<feature type="chain" id="PRO_5026679989" evidence="1">
    <location>
        <begin position="29"/>
        <end position="71"/>
    </location>
</feature>
<comment type="caution">
    <text evidence="2">The sequence shown here is derived from an EMBL/GenBank/DDBJ whole genome shotgun (WGS) entry which is preliminary data.</text>
</comment>
<evidence type="ECO:0000256" key="1">
    <source>
        <dbReference type="SAM" id="SignalP"/>
    </source>
</evidence>
<accession>A0A6N2APU0</accession>
<dbReference type="EMBL" id="RXGB01009439">
    <property type="protein sequence ID" value="TMW84406.1"/>
    <property type="molecule type" value="Genomic_DNA"/>
</dbReference>
<gene>
    <name evidence="2" type="ORF">EJD97_025258</name>
</gene>
<name>A0A6N2APU0_SOLCI</name>
<feature type="signal peptide" evidence="1">
    <location>
        <begin position="1"/>
        <end position="28"/>
    </location>
</feature>
<keyword evidence="1" id="KW-0732">Signal</keyword>
<sequence>MMKKNNNMLIVILMMMLVFIFMTVCANAESCSEYCWNSCSYCDVRPLYEDCCVNRCCPTFAQSLLNILRPN</sequence>
<organism evidence="2">
    <name type="scientific">Solanum chilense</name>
    <name type="common">Tomato</name>
    <name type="synonym">Lycopersicon chilense</name>
    <dbReference type="NCBI Taxonomy" id="4083"/>
    <lineage>
        <taxon>Eukaryota</taxon>
        <taxon>Viridiplantae</taxon>
        <taxon>Streptophyta</taxon>
        <taxon>Embryophyta</taxon>
        <taxon>Tracheophyta</taxon>
        <taxon>Spermatophyta</taxon>
        <taxon>Magnoliopsida</taxon>
        <taxon>eudicotyledons</taxon>
        <taxon>Gunneridae</taxon>
        <taxon>Pentapetalae</taxon>
        <taxon>asterids</taxon>
        <taxon>lamiids</taxon>
        <taxon>Solanales</taxon>
        <taxon>Solanaceae</taxon>
        <taxon>Solanoideae</taxon>
        <taxon>Solaneae</taxon>
        <taxon>Solanum</taxon>
        <taxon>Solanum subgen. Lycopersicon</taxon>
    </lineage>
</organism>